<dbReference type="InterPro" id="IPR036249">
    <property type="entry name" value="Thioredoxin-like_sf"/>
</dbReference>
<comment type="similarity">
    <text evidence="1">Belongs to the GST superfamily. Phi family.</text>
</comment>
<dbReference type="Gene3D" id="3.40.30.10">
    <property type="entry name" value="Glutaredoxin"/>
    <property type="match status" value="1"/>
</dbReference>
<dbReference type="SFLD" id="SFLDG00358">
    <property type="entry name" value="Main_(cytGST)"/>
    <property type="match status" value="1"/>
</dbReference>
<evidence type="ECO:0000259" key="6">
    <source>
        <dbReference type="PROSITE" id="PS50405"/>
    </source>
</evidence>
<evidence type="ECO:0000256" key="2">
    <source>
        <dbReference type="ARBA" id="ARBA00012452"/>
    </source>
</evidence>
<dbReference type="Pfam" id="PF13417">
    <property type="entry name" value="GST_N_3"/>
    <property type="match status" value="1"/>
</dbReference>
<dbReference type="PROSITE" id="PS50405">
    <property type="entry name" value="GST_CTER"/>
    <property type="match status" value="1"/>
</dbReference>
<accession>A0A9N8ZWP2</accession>
<dbReference type="Proteomes" id="UP000789570">
    <property type="component" value="Unassembled WGS sequence"/>
</dbReference>
<reference evidence="7" key="1">
    <citation type="submission" date="2021-06" db="EMBL/GenBank/DDBJ databases">
        <authorList>
            <person name="Kallberg Y."/>
            <person name="Tangrot J."/>
            <person name="Rosling A."/>
        </authorList>
    </citation>
    <scope>NUCLEOTIDE SEQUENCE</scope>
    <source>
        <strain evidence="7">UK204</strain>
    </source>
</reference>
<evidence type="ECO:0000256" key="4">
    <source>
        <dbReference type="ARBA" id="ARBA00047960"/>
    </source>
</evidence>
<dbReference type="GO" id="GO:0009636">
    <property type="term" value="P:response to toxic substance"/>
    <property type="evidence" value="ECO:0007669"/>
    <property type="project" value="UniProtKB-ARBA"/>
</dbReference>
<dbReference type="GO" id="GO:0043295">
    <property type="term" value="F:glutathione binding"/>
    <property type="evidence" value="ECO:0007669"/>
    <property type="project" value="TreeGrafter"/>
</dbReference>
<feature type="domain" description="GST C-terminal" evidence="6">
    <location>
        <begin position="90"/>
        <end position="218"/>
    </location>
</feature>
<dbReference type="SUPFAM" id="SSF52833">
    <property type="entry name" value="Thioredoxin-like"/>
    <property type="match status" value="1"/>
</dbReference>
<dbReference type="GO" id="GO:0005737">
    <property type="term" value="C:cytoplasm"/>
    <property type="evidence" value="ECO:0007669"/>
    <property type="project" value="TreeGrafter"/>
</dbReference>
<evidence type="ECO:0000259" key="5">
    <source>
        <dbReference type="PROSITE" id="PS50404"/>
    </source>
</evidence>
<dbReference type="SFLD" id="SFLDS00019">
    <property type="entry name" value="Glutathione_Transferase_(cytos"/>
    <property type="match status" value="1"/>
</dbReference>
<dbReference type="FunFam" id="1.20.1050.10:FF:000004">
    <property type="entry name" value="Glutathione S-transferase F2"/>
    <property type="match status" value="1"/>
</dbReference>
<dbReference type="InterPro" id="IPR040079">
    <property type="entry name" value="Glutathione_S-Trfase"/>
</dbReference>
<dbReference type="EC" id="2.5.1.18" evidence="2"/>
<sequence>MTIKVIGFAASTCAQVVLITLNELGVPYEFEEIAYEDIKKPDYLAKHPFGQVPVLIDGDFQLFESRPMSIYLAKKYQGTKTSTILYPTDDLRKAALVDQFISIEYSNYDEAIKKIAVEEIYTKFNGKTPVQENIIAGREALSKVLDVYEKLLEGKDYLAGDFSLADIFHIPYTYIFYQRNHRDLWDDPKRPNVARWWKNLSGRESWKKILRKYEGKFL</sequence>
<feature type="domain" description="GST N-terminal" evidence="5">
    <location>
        <begin position="1"/>
        <end position="80"/>
    </location>
</feature>
<evidence type="ECO:0000313" key="8">
    <source>
        <dbReference type="Proteomes" id="UP000789570"/>
    </source>
</evidence>
<keyword evidence="8" id="KW-1185">Reference proteome</keyword>
<dbReference type="SUPFAM" id="SSF47616">
    <property type="entry name" value="GST C-terminal domain-like"/>
    <property type="match status" value="1"/>
</dbReference>
<protein>
    <recommendedName>
        <fullName evidence="2">glutathione transferase</fullName>
        <ecNumber evidence="2">2.5.1.18</ecNumber>
    </recommendedName>
</protein>
<dbReference type="InterPro" id="IPR004045">
    <property type="entry name" value="Glutathione_S-Trfase_N"/>
</dbReference>
<name>A0A9N8ZWP2_9GLOM</name>
<dbReference type="Pfam" id="PF00043">
    <property type="entry name" value="GST_C"/>
    <property type="match status" value="1"/>
</dbReference>
<dbReference type="PANTHER" id="PTHR43900:SF3">
    <property type="entry name" value="GLUTATHIONE S-TRANSFERASE RHO"/>
    <property type="match status" value="1"/>
</dbReference>
<dbReference type="InterPro" id="IPR010987">
    <property type="entry name" value="Glutathione-S-Trfase_C-like"/>
</dbReference>
<organism evidence="7 8">
    <name type="scientific">Funneliformis caledonium</name>
    <dbReference type="NCBI Taxonomy" id="1117310"/>
    <lineage>
        <taxon>Eukaryota</taxon>
        <taxon>Fungi</taxon>
        <taxon>Fungi incertae sedis</taxon>
        <taxon>Mucoromycota</taxon>
        <taxon>Glomeromycotina</taxon>
        <taxon>Glomeromycetes</taxon>
        <taxon>Glomerales</taxon>
        <taxon>Glomeraceae</taxon>
        <taxon>Funneliformis</taxon>
    </lineage>
</organism>
<dbReference type="AlphaFoldDB" id="A0A9N8ZWP2"/>
<gene>
    <name evidence="7" type="ORF">FCALED_LOCUS4141</name>
</gene>
<dbReference type="Gene3D" id="1.20.1050.10">
    <property type="match status" value="1"/>
</dbReference>
<evidence type="ECO:0000256" key="1">
    <source>
        <dbReference type="ARBA" id="ARBA00010128"/>
    </source>
</evidence>
<dbReference type="InterPro" id="IPR036282">
    <property type="entry name" value="Glutathione-S-Trfase_C_sf"/>
</dbReference>
<comment type="caution">
    <text evidence="7">The sequence shown here is derived from an EMBL/GenBank/DDBJ whole genome shotgun (WGS) entry which is preliminary data.</text>
</comment>
<dbReference type="EMBL" id="CAJVPQ010000784">
    <property type="protein sequence ID" value="CAG8509938.1"/>
    <property type="molecule type" value="Genomic_DNA"/>
</dbReference>
<evidence type="ECO:0000313" key="7">
    <source>
        <dbReference type="EMBL" id="CAG8509938.1"/>
    </source>
</evidence>
<dbReference type="PROSITE" id="PS50404">
    <property type="entry name" value="GST_NTER"/>
    <property type="match status" value="1"/>
</dbReference>
<dbReference type="GO" id="GO:0006749">
    <property type="term" value="P:glutathione metabolic process"/>
    <property type="evidence" value="ECO:0007669"/>
    <property type="project" value="TreeGrafter"/>
</dbReference>
<keyword evidence="3" id="KW-0808">Transferase</keyword>
<proteinExistence type="inferred from homology"/>
<dbReference type="InterPro" id="IPR004046">
    <property type="entry name" value="GST_C"/>
</dbReference>
<dbReference type="GO" id="GO:0004364">
    <property type="term" value="F:glutathione transferase activity"/>
    <property type="evidence" value="ECO:0007669"/>
    <property type="project" value="UniProtKB-EC"/>
</dbReference>
<dbReference type="OrthoDB" id="249703at2759"/>
<dbReference type="PANTHER" id="PTHR43900">
    <property type="entry name" value="GLUTATHIONE S-TRANSFERASE RHO"/>
    <property type="match status" value="1"/>
</dbReference>
<comment type="catalytic activity">
    <reaction evidence="4">
        <text>RX + glutathione = an S-substituted glutathione + a halide anion + H(+)</text>
        <dbReference type="Rhea" id="RHEA:16437"/>
        <dbReference type="ChEBI" id="CHEBI:15378"/>
        <dbReference type="ChEBI" id="CHEBI:16042"/>
        <dbReference type="ChEBI" id="CHEBI:17792"/>
        <dbReference type="ChEBI" id="CHEBI:57925"/>
        <dbReference type="ChEBI" id="CHEBI:90779"/>
        <dbReference type="EC" id="2.5.1.18"/>
    </reaction>
</comment>
<evidence type="ECO:0000256" key="3">
    <source>
        <dbReference type="ARBA" id="ARBA00022679"/>
    </source>
</evidence>